<dbReference type="InterPro" id="IPR011042">
    <property type="entry name" value="6-blade_b-propeller_TolB-like"/>
</dbReference>
<dbReference type="PANTHER" id="PTHR46513">
    <property type="entry name" value="VITELLOGENIN RECEPTOR-LIKE PROTEIN-RELATED-RELATED"/>
    <property type="match status" value="1"/>
</dbReference>
<dbReference type="KEGG" id="nsl:BOX37_32185"/>
<dbReference type="RefSeq" id="WP_071930987.1">
    <property type="nucleotide sequence ID" value="NZ_CP018082.1"/>
</dbReference>
<dbReference type="Gene3D" id="2.120.10.30">
    <property type="entry name" value="TolB, C-terminal domain"/>
    <property type="match status" value="1"/>
</dbReference>
<reference evidence="1" key="1">
    <citation type="submission" date="2016-11" db="EMBL/GenBank/DDBJ databases">
        <authorList>
            <person name="Jaros S."/>
            <person name="Januszkiewicz K."/>
            <person name="Wedrychowicz H."/>
        </authorList>
    </citation>
    <scope>NUCLEOTIDE SEQUENCE [LARGE SCALE GENOMIC DNA]</scope>
    <source>
        <strain evidence="1">Y48</strain>
    </source>
</reference>
<keyword evidence="2" id="KW-1185">Reference proteome</keyword>
<proteinExistence type="predicted"/>
<evidence type="ECO:0000313" key="2">
    <source>
        <dbReference type="Proteomes" id="UP000183810"/>
    </source>
</evidence>
<dbReference type="Proteomes" id="UP000183810">
    <property type="component" value="Chromosome"/>
</dbReference>
<dbReference type="AlphaFoldDB" id="A0A1J0W0P6"/>
<gene>
    <name evidence="1" type="ORF">BOX37_32185</name>
</gene>
<dbReference type="EMBL" id="CP018082">
    <property type="protein sequence ID" value="APE37822.1"/>
    <property type="molecule type" value="Genomic_DNA"/>
</dbReference>
<evidence type="ECO:0008006" key="3">
    <source>
        <dbReference type="Google" id="ProtNLM"/>
    </source>
</evidence>
<sequence>MTELLALDLKAAAMHAISLDGSAVRTLVDGLDQMPDGIVVDQLRGHIYWTNMGRPDPGAQPGTEPEFFTRNGSLERVDLDGGNRVTIVPVGAFTTGKQLTADFEAGRLYWCDREGMAVLTCDLDGGDLRPLVVTGMGETDARITRNWCVGICLDLDRRLVYWTQKGAAKGGDGRIFRAPIDLPPGATPDDRPDVELLWQGLPEPIDLELRGAGHLIWTDRGARPEGNALYEATVQPEVGAPRIISRGYREAIGVTGYDRHFYVSELGGSIRLVDLGTGTDTELVRLGSPLTGIALADL</sequence>
<dbReference type="OrthoDB" id="111868at2"/>
<accession>A0A1J0W0P6</accession>
<organism evidence="1 2">
    <name type="scientific">Nocardia mangyaensis</name>
    <dbReference type="NCBI Taxonomy" id="2213200"/>
    <lineage>
        <taxon>Bacteria</taxon>
        <taxon>Bacillati</taxon>
        <taxon>Actinomycetota</taxon>
        <taxon>Actinomycetes</taxon>
        <taxon>Mycobacteriales</taxon>
        <taxon>Nocardiaceae</taxon>
        <taxon>Nocardia</taxon>
    </lineage>
</organism>
<dbReference type="InterPro" id="IPR050778">
    <property type="entry name" value="Cueball_EGF_LRP_Nidogen"/>
</dbReference>
<protein>
    <recommendedName>
        <fullName evidence="3">3-hydroxyacyl-CoA dehydrogenase</fullName>
    </recommendedName>
</protein>
<evidence type="ECO:0000313" key="1">
    <source>
        <dbReference type="EMBL" id="APE37822.1"/>
    </source>
</evidence>
<dbReference type="SUPFAM" id="SSF63825">
    <property type="entry name" value="YWTD domain"/>
    <property type="match status" value="1"/>
</dbReference>
<dbReference type="InterPro" id="IPR000033">
    <property type="entry name" value="LDLR_classB_rpt"/>
</dbReference>
<dbReference type="SMART" id="SM00135">
    <property type="entry name" value="LY"/>
    <property type="match status" value="2"/>
</dbReference>
<dbReference type="PANTHER" id="PTHR46513:SF13">
    <property type="entry name" value="EGF-LIKE DOMAIN-CONTAINING PROTEIN"/>
    <property type="match status" value="1"/>
</dbReference>
<name>A0A1J0W0P6_9NOCA</name>